<evidence type="ECO:0000313" key="9">
    <source>
        <dbReference type="EMBL" id="GMF56968.1"/>
    </source>
</evidence>
<comment type="caution">
    <text evidence="9">The sequence shown here is derived from an EMBL/GenBank/DDBJ whole genome shotgun (WGS) entry which is preliminary data.</text>
</comment>
<proteinExistence type="inferred from homology"/>
<comment type="similarity">
    <text evidence="2">Belongs to the zinc-containing alcohol dehydrogenase family.</text>
</comment>
<dbReference type="GO" id="GO:0046872">
    <property type="term" value="F:metal ion binding"/>
    <property type="evidence" value="ECO:0007669"/>
    <property type="project" value="UniProtKB-KW"/>
</dbReference>
<evidence type="ECO:0000256" key="2">
    <source>
        <dbReference type="ARBA" id="ARBA00008072"/>
    </source>
</evidence>
<keyword evidence="5" id="KW-0560">Oxidoreductase</keyword>
<comment type="cofactor">
    <cofactor evidence="1">
        <name>Zn(2+)</name>
        <dbReference type="ChEBI" id="CHEBI:29105"/>
    </cofactor>
</comment>
<dbReference type="Gene3D" id="3.90.180.10">
    <property type="entry name" value="Medium-chain alcohol dehydrogenases, catalytic domain"/>
    <property type="match status" value="1"/>
</dbReference>
<dbReference type="SUPFAM" id="SSF51735">
    <property type="entry name" value="NAD(P)-binding Rossmann-fold domains"/>
    <property type="match status" value="1"/>
</dbReference>
<sequence length="789" mass="84333">MPQATCRSAGPGAEQTVPRSRHSLRWLHELPFWRANKSECKIPTTTRCAVLPMAMASPLGSGSAGSSASDGGVGLASPPGASLRLAMDKKRKLAAVGALVADPHKRRSILNEDAGDEELEDAAWAVRAPSKQMSIANLISSPPTPTASDDSFWAATSALADVRIKPEKIEVDVDMHEPPKAAAPSTSNIPAAFLATQAFASPRDFFVAPPGTAALAGANANAEKAHVVCTLCQVTMGNRVYSLKRHLFRHHPQVFRVDSPVMGNRKMESPPAMKSCAIKNDPEIASWKATTSDQLVVQLKETYVPHGPSGGAMKRCKMSSEAADGAGSSSGGLMLQAEARRNDAFVGWLRSDVIPMKALQSKLFCEFLAFVNPKFKMPQVIVQPQQLHKLSMVGSNLGKGDNPTTSRSIDLGALGSGAAEPRVMKGLCLQGNGLGPQLVSDLAVPTPEPNEALIEVLRAGICGTDLQMIDNYKPGFKGALGHEFVGIVRKLGTQYAHDDQTQRIWLGKRVVGEINIPCDASNCATCARCSLKHNHSGDSLTREEVMRRNHCPNRSCLGIVGKDGAFAEYITLPLANLYEVPDGVVDSHAVFAEPLAAACRILEQQVITPSDHVVVLGDGKLGLMVAEVLHATGAAKSVTLVGKHREKLALAKHFVNTVYALDSGDEAEMTALADRIANETAPFDVCVESTGTPGGIALALKLVRERGTVVMKSTCSAKRSSVDVRAVQCKRLRVVGSRCGPIPRALRLLRDRKIDVQKYIHGVYPLERAEAALAHAAQRGTLKIQLVIR</sequence>
<evidence type="ECO:0000256" key="1">
    <source>
        <dbReference type="ARBA" id="ARBA00001947"/>
    </source>
</evidence>
<protein>
    <submittedName>
        <fullName evidence="9">Unnamed protein product</fullName>
    </submittedName>
</protein>
<organism evidence="9 10">
    <name type="scientific">Phytophthora fragariaefolia</name>
    <dbReference type="NCBI Taxonomy" id="1490495"/>
    <lineage>
        <taxon>Eukaryota</taxon>
        <taxon>Sar</taxon>
        <taxon>Stramenopiles</taxon>
        <taxon>Oomycota</taxon>
        <taxon>Peronosporomycetes</taxon>
        <taxon>Peronosporales</taxon>
        <taxon>Peronosporaceae</taxon>
        <taxon>Phytophthora</taxon>
    </lineage>
</organism>
<dbReference type="PANTHER" id="PTHR43350">
    <property type="entry name" value="NAD-DEPENDENT ALCOHOL DEHYDROGENASE"/>
    <property type="match status" value="1"/>
</dbReference>
<dbReference type="PANTHER" id="PTHR43350:SF2">
    <property type="entry name" value="GROES-LIKE ZINC-BINDING ALCOHOL DEHYDROGENASE FAMILY PROTEIN"/>
    <property type="match status" value="1"/>
</dbReference>
<feature type="domain" description="Alcohol dehydrogenase-like C-terminal" evidence="7">
    <location>
        <begin position="621"/>
        <end position="741"/>
    </location>
</feature>
<dbReference type="InterPro" id="IPR011032">
    <property type="entry name" value="GroES-like_sf"/>
</dbReference>
<keyword evidence="3" id="KW-0479">Metal-binding</keyword>
<dbReference type="Pfam" id="PF08240">
    <property type="entry name" value="ADH_N"/>
    <property type="match status" value="1"/>
</dbReference>
<dbReference type="InterPro" id="IPR036291">
    <property type="entry name" value="NAD(P)-bd_dom_sf"/>
</dbReference>
<evidence type="ECO:0000259" key="8">
    <source>
        <dbReference type="Pfam" id="PF08240"/>
    </source>
</evidence>
<dbReference type="OrthoDB" id="3941538at2759"/>
<gene>
    <name evidence="9" type="ORF">Pfra01_002425800</name>
</gene>
<evidence type="ECO:0000256" key="5">
    <source>
        <dbReference type="ARBA" id="ARBA00023002"/>
    </source>
</evidence>
<dbReference type="Gene3D" id="3.40.50.720">
    <property type="entry name" value="NAD(P)-binding Rossmann-like Domain"/>
    <property type="match status" value="1"/>
</dbReference>
<dbReference type="InterPro" id="IPR013149">
    <property type="entry name" value="ADH-like_C"/>
</dbReference>
<dbReference type="Proteomes" id="UP001165121">
    <property type="component" value="Unassembled WGS sequence"/>
</dbReference>
<dbReference type="GO" id="GO:0016491">
    <property type="term" value="F:oxidoreductase activity"/>
    <property type="evidence" value="ECO:0007669"/>
    <property type="project" value="UniProtKB-KW"/>
</dbReference>
<dbReference type="InterPro" id="IPR013154">
    <property type="entry name" value="ADH-like_N"/>
</dbReference>
<accession>A0A9W6YAI6</accession>
<keyword evidence="4" id="KW-0862">Zinc</keyword>
<dbReference type="EMBL" id="BSXT01004156">
    <property type="protein sequence ID" value="GMF56968.1"/>
    <property type="molecule type" value="Genomic_DNA"/>
</dbReference>
<reference evidence="9" key="1">
    <citation type="submission" date="2023-04" db="EMBL/GenBank/DDBJ databases">
        <title>Phytophthora fragariaefolia NBRC 109709.</title>
        <authorList>
            <person name="Ichikawa N."/>
            <person name="Sato H."/>
            <person name="Tonouchi N."/>
        </authorList>
    </citation>
    <scope>NUCLEOTIDE SEQUENCE</scope>
    <source>
        <strain evidence="9">NBRC 109709</strain>
    </source>
</reference>
<feature type="region of interest" description="Disordered" evidence="6">
    <location>
        <begin position="1"/>
        <end position="20"/>
    </location>
</feature>
<evidence type="ECO:0000256" key="3">
    <source>
        <dbReference type="ARBA" id="ARBA00022723"/>
    </source>
</evidence>
<evidence type="ECO:0000313" key="10">
    <source>
        <dbReference type="Proteomes" id="UP001165121"/>
    </source>
</evidence>
<evidence type="ECO:0000256" key="4">
    <source>
        <dbReference type="ARBA" id="ARBA00022833"/>
    </source>
</evidence>
<dbReference type="Pfam" id="PF00107">
    <property type="entry name" value="ADH_zinc_N"/>
    <property type="match status" value="1"/>
</dbReference>
<dbReference type="SUPFAM" id="SSF50129">
    <property type="entry name" value="GroES-like"/>
    <property type="match status" value="1"/>
</dbReference>
<dbReference type="AlphaFoldDB" id="A0A9W6YAI6"/>
<keyword evidence="10" id="KW-1185">Reference proteome</keyword>
<dbReference type="CDD" id="cd08242">
    <property type="entry name" value="MDR_like"/>
    <property type="match status" value="1"/>
</dbReference>
<feature type="domain" description="Alcohol dehydrogenase-like N-terminal" evidence="8">
    <location>
        <begin position="449"/>
        <end position="582"/>
    </location>
</feature>
<evidence type="ECO:0000256" key="6">
    <source>
        <dbReference type="SAM" id="MobiDB-lite"/>
    </source>
</evidence>
<name>A0A9W6YAI6_9STRA</name>
<evidence type="ECO:0000259" key="7">
    <source>
        <dbReference type="Pfam" id="PF00107"/>
    </source>
</evidence>